<dbReference type="InterPro" id="IPR044925">
    <property type="entry name" value="His-Me_finger_sf"/>
</dbReference>
<name>A0A5J4VHS9_9EUKA</name>
<reference evidence="2 3" key="1">
    <citation type="submission" date="2019-03" db="EMBL/GenBank/DDBJ databases">
        <title>Single cell metagenomics reveals metabolic interactions within the superorganism composed of flagellate Streblomastix strix and complex community of Bacteroidetes bacteria on its surface.</title>
        <authorList>
            <person name="Treitli S.C."/>
            <person name="Kolisko M."/>
            <person name="Husnik F."/>
            <person name="Keeling P."/>
            <person name="Hampl V."/>
        </authorList>
    </citation>
    <scope>NUCLEOTIDE SEQUENCE [LARGE SCALE GENOMIC DNA]</scope>
    <source>
        <strain evidence="2">ST1C</strain>
    </source>
</reference>
<dbReference type="Gene3D" id="3.90.75.20">
    <property type="match status" value="1"/>
</dbReference>
<dbReference type="SUPFAM" id="SSF54060">
    <property type="entry name" value="His-Me finger endonucleases"/>
    <property type="match status" value="1"/>
</dbReference>
<organism evidence="2 3">
    <name type="scientific">Streblomastix strix</name>
    <dbReference type="NCBI Taxonomy" id="222440"/>
    <lineage>
        <taxon>Eukaryota</taxon>
        <taxon>Metamonada</taxon>
        <taxon>Preaxostyla</taxon>
        <taxon>Oxymonadida</taxon>
        <taxon>Streblomastigidae</taxon>
        <taxon>Streblomastix</taxon>
    </lineage>
</organism>
<sequence length="133" mass="16339">MFRQLQTMTLRQIADVDHINRIRDDNHIENLRWITHRDNTRNQSSNHNIQYTYVDQLSEDAITVNDYGSYQFEFYYYDLADDEFYYFNGRQYRQLHVNTMKSTGALYVQMMDTTDRKRSISINKFKRLYEIDY</sequence>
<gene>
    <name evidence="2" type="ORF">EZS28_022471</name>
</gene>
<proteinExistence type="predicted"/>
<accession>A0A5J4VHS9</accession>
<evidence type="ECO:0000313" key="3">
    <source>
        <dbReference type="Proteomes" id="UP000324800"/>
    </source>
</evidence>
<dbReference type="AlphaFoldDB" id="A0A5J4VHS9"/>
<evidence type="ECO:0000259" key="1">
    <source>
        <dbReference type="Pfam" id="PF13392"/>
    </source>
</evidence>
<dbReference type="Proteomes" id="UP000324800">
    <property type="component" value="Unassembled WGS sequence"/>
</dbReference>
<dbReference type="Pfam" id="PF13392">
    <property type="entry name" value="HNH_3"/>
    <property type="match status" value="1"/>
</dbReference>
<comment type="caution">
    <text evidence="2">The sequence shown here is derived from an EMBL/GenBank/DDBJ whole genome shotgun (WGS) entry which is preliminary data.</text>
</comment>
<feature type="domain" description="HNH nuclease" evidence="1">
    <location>
        <begin position="15"/>
        <end position="41"/>
    </location>
</feature>
<dbReference type="InterPro" id="IPR003615">
    <property type="entry name" value="HNH_nuc"/>
</dbReference>
<dbReference type="OrthoDB" id="447635at2759"/>
<protein>
    <recommendedName>
        <fullName evidence="1">HNH nuclease domain-containing protein</fullName>
    </recommendedName>
</protein>
<evidence type="ECO:0000313" key="2">
    <source>
        <dbReference type="EMBL" id="KAA6382004.1"/>
    </source>
</evidence>
<dbReference type="EMBL" id="SNRW01007012">
    <property type="protein sequence ID" value="KAA6382004.1"/>
    <property type="molecule type" value="Genomic_DNA"/>
</dbReference>